<name>A0ABD5V6N7_9EURY</name>
<keyword evidence="1" id="KW-0472">Membrane</keyword>
<dbReference type="GO" id="GO:0005886">
    <property type="term" value="C:plasma membrane"/>
    <property type="evidence" value="ECO:0007669"/>
    <property type="project" value="UniProtKB-SubCell"/>
</dbReference>
<evidence type="ECO:0000313" key="2">
    <source>
        <dbReference type="EMBL" id="MFC6907115.1"/>
    </source>
</evidence>
<feature type="transmembrane region" description="Helical" evidence="1">
    <location>
        <begin position="56"/>
        <end position="74"/>
    </location>
</feature>
<keyword evidence="1" id="KW-0812">Transmembrane</keyword>
<feature type="transmembrane region" description="Helical" evidence="1">
    <location>
        <begin position="20"/>
        <end position="36"/>
    </location>
</feature>
<keyword evidence="3" id="KW-1185">Reference proteome</keyword>
<keyword evidence="1" id="KW-1133">Transmembrane helix</keyword>
<comment type="caution">
    <text evidence="2">The sequence shown here is derived from an EMBL/GenBank/DDBJ whole genome shotgun (WGS) entry which is preliminary data.</text>
</comment>
<evidence type="ECO:0000256" key="1">
    <source>
        <dbReference type="SAM" id="Phobius"/>
    </source>
</evidence>
<proteinExistence type="predicted"/>
<feature type="transmembrane region" description="Helical" evidence="1">
    <location>
        <begin position="165"/>
        <end position="190"/>
    </location>
</feature>
<protein>
    <submittedName>
        <fullName evidence="2">ABC transporter permease</fullName>
    </submittedName>
</protein>
<feature type="transmembrane region" description="Helical" evidence="1">
    <location>
        <begin position="136"/>
        <end position="158"/>
    </location>
</feature>
<feature type="transmembrane region" description="Helical" evidence="1">
    <location>
        <begin position="95"/>
        <end position="116"/>
    </location>
</feature>
<dbReference type="Pfam" id="PF12679">
    <property type="entry name" value="ABC2_membrane_2"/>
    <property type="match status" value="1"/>
</dbReference>
<gene>
    <name evidence="2" type="ORF">ACFQGH_18175</name>
</gene>
<sequence>MLVVARKELRHISRSRAARTVLVALLVSVIVVFQVVARDGGPSSATAAVDNLGLPFQLLVPLAAILVGCFTVSGERASGSLRVLLGLPLSRTEVVLGKLFGGLSALAIGIIVTIGFTVPVSLVTFGSVPVTSLAGLGATTVLFAFAFGGLSIGISAAAATRKISIAAIVGGYMTMTFLWEPIVAGIYHVATQALPSSTVTPWIPLLERLNPIEAYADVATTLGGTSVYPLRITYGLLERDPGTPLSDHVDGTVAGYLVEPFLVAVLCAWMLVPVLFGVLRLRDADLN</sequence>
<dbReference type="AlphaFoldDB" id="A0ABD5V6N7"/>
<dbReference type="PANTHER" id="PTHR43471:SF1">
    <property type="entry name" value="ABC TRANSPORTER PERMEASE PROTEIN NOSY-RELATED"/>
    <property type="match status" value="1"/>
</dbReference>
<feature type="transmembrane region" description="Helical" evidence="1">
    <location>
        <begin position="261"/>
        <end position="281"/>
    </location>
</feature>
<organism evidence="2 3">
    <name type="scientific">Halalkalicoccus tibetensis</name>
    <dbReference type="NCBI Taxonomy" id="175632"/>
    <lineage>
        <taxon>Archaea</taxon>
        <taxon>Methanobacteriati</taxon>
        <taxon>Methanobacteriota</taxon>
        <taxon>Stenosarchaea group</taxon>
        <taxon>Halobacteria</taxon>
        <taxon>Halobacteriales</taxon>
        <taxon>Halococcaceae</taxon>
        <taxon>Halalkalicoccus</taxon>
    </lineage>
</organism>
<dbReference type="EMBL" id="JBHSXQ010000007">
    <property type="protein sequence ID" value="MFC6907115.1"/>
    <property type="molecule type" value="Genomic_DNA"/>
</dbReference>
<accession>A0ABD5V6N7</accession>
<dbReference type="PANTHER" id="PTHR43471">
    <property type="entry name" value="ABC TRANSPORTER PERMEASE"/>
    <property type="match status" value="1"/>
</dbReference>
<dbReference type="Proteomes" id="UP001596312">
    <property type="component" value="Unassembled WGS sequence"/>
</dbReference>
<reference evidence="2 3" key="1">
    <citation type="journal article" date="2019" name="Int. J. Syst. Evol. Microbiol.">
        <title>The Global Catalogue of Microorganisms (GCM) 10K type strain sequencing project: providing services to taxonomists for standard genome sequencing and annotation.</title>
        <authorList>
            <consortium name="The Broad Institute Genomics Platform"/>
            <consortium name="The Broad Institute Genome Sequencing Center for Infectious Disease"/>
            <person name="Wu L."/>
            <person name="Ma J."/>
        </authorList>
    </citation>
    <scope>NUCLEOTIDE SEQUENCE [LARGE SCALE GENOMIC DNA]</scope>
    <source>
        <strain evidence="2 3">CGMCC 1.3240</strain>
    </source>
</reference>
<dbReference type="RefSeq" id="WP_340605702.1">
    <property type="nucleotide sequence ID" value="NZ_JBBMXV010000007.1"/>
</dbReference>
<evidence type="ECO:0000313" key="3">
    <source>
        <dbReference type="Proteomes" id="UP001596312"/>
    </source>
</evidence>